<keyword evidence="1" id="KW-0121">Carboxypeptidase</keyword>
<evidence type="ECO:0000256" key="2">
    <source>
        <dbReference type="ARBA" id="ARBA00022670"/>
    </source>
</evidence>
<dbReference type="GO" id="GO:0004185">
    <property type="term" value="F:serine-type carboxypeptidase activity"/>
    <property type="evidence" value="ECO:0007669"/>
    <property type="project" value="InterPro"/>
</dbReference>
<dbReference type="AlphaFoldDB" id="A0A7Y3RNL8"/>
<protein>
    <submittedName>
        <fullName evidence="7">Peptidase S10</fullName>
    </submittedName>
</protein>
<dbReference type="Gene3D" id="3.40.50.1820">
    <property type="entry name" value="alpha/beta hydrolase"/>
    <property type="match status" value="2"/>
</dbReference>
<dbReference type="EMBL" id="JABFCX010000003">
    <property type="protein sequence ID" value="NNU17401.1"/>
    <property type="molecule type" value="Genomic_DNA"/>
</dbReference>
<organism evidence="7 8">
    <name type="scientific">Parvularcula mediterranea</name>
    <dbReference type="NCBI Taxonomy" id="2732508"/>
    <lineage>
        <taxon>Bacteria</taxon>
        <taxon>Pseudomonadati</taxon>
        <taxon>Pseudomonadota</taxon>
        <taxon>Alphaproteobacteria</taxon>
        <taxon>Parvularculales</taxon>
        <taxon>Parvularculaceae</taxon>
        <taxon>Parvularcula</taxon>
    </lineage>
</organism>
<evidence type="ECO:0000256" key="6">
    <source>
        <dbReference type="SAM" id="SignalP"/>
    </source>
</evidence>
<name>A0A7Y3RNL8_9PROT</name>
<keyword evidence="2" id="KW-0645">Protease</keyword>
<keyword evidence="8" id="KW-1185">Reference proteome</keyword>
<evidence type="ECO:0000313" key="8">
    <source>
        <dbReference type="Proteomes" id="UP000536835"/>
    </source>
</evidence>
<dbReference type="SUPFAM" id="SSF53474">
    <property type="entry name" value="alpha/beta-Hydrolases"/>
    <property type="match status" value="1"/>
</dbReference>
<feature type="chain" id="PRO_5031040371" evidence="6">
    <location>
        <begin position="21"/>
        <end position="513"/>
    </location>
</feature>
<comment type="caution">
    <text evidence="7">The sequence shown here is derived from an EMBL/GenBank/DDBJ whole genome shotgun (WGS) entry which is preliminary data.</text>
</comment>
<keyword evidence="3 6" id="KW-0732">Signal</keyword>
<sequence length="513" mass="56427">MKSLAILGFAASAALTSAFADDHAAESEVAALPVAPPVSFTSEHRGRFGGETVSYIAKAGETHLKNEAGDAVASFFSFSYVKKDAGPDRPVTFVFNGGPGSASVWLHMGMLGPQRVVVASDADEDDGAAPYEMVANPESPLDLTDLVFIDPIGTGWSRTVGEGDPKDYWSQSGDTESISEFMRQWIREQGRWNAPKYIVGESFGTMRAVQIAHHLTTSSQHNMALNGLALISNALDYEGSTSVHDNFYSYVTYLPTMAATSHYHGVVGEGESLEDWMDEARAFAGGAYATALLRGQMLSASERREVAETFSDLTGLSTDYILRSDLRVLKDRYRKEILRDKGVAIGSLDSRYMVDEADDVAERPSVDPASASIGAAYASSFMAHITGELDVEMERPYNFSSSDASRNWIYRPNAEGSWWEPSYVNVARKLSDAMRVNKDLDVWVANGIYDLVTPFFDAEMTFARHGIPAKRVSMTYYEAGHMMYVHEPAREALMKDMRAFLEGELPKWEAVQD</sequence>
<proteinExistence type="predicted"/>
<gene>
    <name evidence="7" type="ORF">HK107_13800</name>
</gene>
<accession>A0A7Y3RNL8</accession>
<keyword evidence="4" id="KW-0378">Hydrolase</keyword>
<dbReference type="PANTHER" id="PTHR11802:SF3">
    <property type="entry name" value="RETINOID-INDUCIBLE SERINE CARBOXYPEPTIDASE"/>
    <property type="match status" value="1"/>
</dbReference>
<evidence type="ECO:0000256" key="5">
    <source>
        <dbReference type="ARBA" id="ARBA00023180"/>
    </source>
</evidence>
<dbReference type="Proteomes" id="UP000536835">
    <property type="component" value="Unassembled WGS sequence"/>
</dbReference>
<evidence type="ECO:0000256" key="1">
    <source>
        <dbReference type="ARBA" id="ARBA00022645"/>
    </source>
</evidence>
<dbReference type="InterPro" id="IPR029058">
    <property type="entry name" value="AB_hydrolase_fold"/>
</dbReference>
<reference evidence="7 8" key="1">
    <citation type="submission" date="2020-05" db="EMBL/GenBank/DDBJ databases">
        <title>Parvularcula mediterraneae sp. nov., isolated from polypropylene straw from shallow seawater of the seashore of Laganas in Zakynthos island, Greece.</title>
        <authorList>
            <person name="Szabo I."/>
            <person name="Al-Omari J."/>
            <person name="Rado J."/>
            <person name="Szerdahelyi G.S."/>
        </authorList>
    </citation>
    <scope>NUCLEOTIDE SEQUENCE [LARGE SCALE GENOMIC DNA]</scope>
    <source>
        <strain evidence="7 8">ZS-1/3</strain>
    </source>
</reference>
<evidence type="ECO:0000256" key="4">
    <source>
        <dbReference type="ARBA" id="ARBA00022801"/>
    </source>
</evidence>
<feature type="signal peptide" evidence="6">
    <location>
        <begin position="1"/>
        <end position="20"/>
    </location>
</feature>
<dbReference type="PANTHER" id="PTHR11802">
    <property type="entry name" value="SERINE PROTEASE FAMILY S10 SERINE CARBOXYPEPTIDASE"/>
    <property type="match status" value="1"/>
</dbReference>
<evidence type="ECO:0000313" key="7">
    <source>
        <dbReference type="EMBL" id="NNU17401.1"/>
    </source>
</evidence>
<dbReference type="GO" id="GO:0006508">
    <property type="term" value="P:proteolysis"/>
    <property type="evidence" value="ECO:0007669"/>
    <property type="project" value="UniProtKB-KW"/>
</dbReference>
<keyword evidence="5" id="KW-0325">Glycoprotein</keyword>
<dbReference type="RefSeq" id="WP_173200789.1">
    <property type="nucleotide sequence ID" value="NZ_JABFCX010000003.1"/>
</dbReference>
<dbReference type="Pfam" id="PF00450">
    <property type="entry name" value="Peptidase_S10"/>
    <property type="match status" value="1"/>
</dbReference>
<dbReference type="InterPro" id="IPR001563">
    <property type="entry name" value="Peptidase_S10"/>
</dbReference>
<evidence type="ECO:0000256" key="3">
    <source>
        <dbReference type="ARBA" id="ARBA00022729"/>
    </source>
</evidence>